<dbReference type="InterPro" id="IPR025721">
    <property type="entry name" value="Exosome_cplx_N_dom"/>
</dbReference>
<dbReference type="Pfam" id="PF14382">
    <property type="entry name" value="ECR1_N"/>
    <property type="match status" value="1"/>
</dbReference>
<keyword evidence="2" id="KW-0271">Exosome</keyword>
<dbReference type="PROSITE" id="PS50126">
    <property type="entry name" value="S1"/>
    <property type="match status" value="1"/>
</dbReference>
<dbReference type="PANTHER" id="PTHR12686:SF8">
    <property type="entry name" value="EXOSOME COMPLEX COMPONENT CSL4"/>
    <property type="match status" value="1"/>
</dbReference>
<dbReference type="Gene3D" id="2.40.50.140">
    <property type="entry name" value="Nucleic acid-binding proteins"/>
    <property type="match status" value="1"/>
</dbReference>
<organism evidence="4 5">
    <name type="scientific">Aduncisulcus paluster</name>
    <dbReference type="NCBI Taxonomy" id="2918883"/>
    <lineage>
        <taxon>Eukaryota</taxon>
        <taxon>Metamonada</taxon>
        <taxon>Carpediemonas-like organisms</taxon>
        <taxon>Aduncisulcus</taxon>
    </lineage>
</organism>
<keyword evidence="5" id="KW-1185">Reference proteome</keyword>
<gene>
    <name evidence="4" type="ORF">ADUPG1_006395</name>
</gene>
<dbReference type="Gene3D" id="2.40.50.100">
    <property type="match status" value="1"/>
</dbReference>
<proteinExistence type="predicted"/>
<dbReference type="InterPro" id="IPR012340">
    <property type="entry name" value="NA-bd_OB-fold"/>
</dbReference>
<accession>A0ABQ5KJU0</accession>
<evidence type="ECO:0000256" key="1">
    <source>
        <dbReference type="ARBA" id="ARBA00004604"/>
    </source>
</evidence>
<comment type="caution">
    <text evidence="4">The sequence shown here is derived from an EMBL/GenBank/DDBJ whole genome shotgun (WGS) entry which is preliminary data.</text>
</comment>
<dbReference type="SUPFAM" id="SSF50249">
    <property type="entry name" value="Nucleic acid-binding proteins"/>
    <property type="match status" value="1"/>
</dbReference>
<evidence type="ECO:0000313" key="4">
    <source>
        <dbReference type="EMBL" id="GKT32191.1"/>
    </source>
</evidence>
<dbReference type="InterPro" id="IPR039771">
    <property type="entry name" value="Csl4"/>
</dbReference>
<feature type="domain" description="S1 motif" evidence="3">
    <location>
        <begin position="67"/>
        <end position="151"/>
    </location>
</feature>
<evidence type="ECO:0000313" key="5">
    <source>
        <dbReference type="Proteomes" id="UP001057375"/>
    </source>
</evidence>
<reference evidence="4" key="1">
    <citation type="submission" date="2022-03" db="EMBL/GenBank/DDBJ databases">
        <title>Draft genome sequence of Aduncisulcus paluster, a free-living microaerophilic Fornicata.</title>
        <authorList>
            <person name="Yuyama I."/>
            <person name="Kume K."/>
            <person name="Tamura T."/>
            <person name="Inagaki Y."/>
            <person name="Hashimoto T."/>
        </authorList>
    </citation>
    <scope>NUCLEOTIDE SEQUENCE</scope>
    <source>
        <strain evidence="4">NY0171</strain>
    </source>
</reference>
<dbReference type="PANTHER" id="PTHR12686">
    <property type="entry name" value="3'-5' EXORIBONUCLEASE CSL4-RELATED"/>
    <property type="match status" value="1"/>
</dbReference>
<dbReference type="InterPro" id="IPR003029">
    <property type="entry name" value="S1_domain"/>
</dbReference>
<sequence length="207" mass="22765">MSIEFVLPGDIVGKIPDTPGENTRLDEDGFIYATIAGTVQKIYKHESKDIFISVLPSLSYLRRLYPGALVIGTVLSVSRVESIVSISHIDGYPLPKFISLPPNAPLGRIKPHSISEDTDELKLHQVLYPGDKVRAYVLSLGDRRGALLSIEPKECGVLSSIDIDRELLVVPIDETTGDRSQENVIVGKSGKIFKRKTASNILHIHVK</sequence>
<dbReference type="EMBL" id="BQXS01009951">
    <property type="protein sequence ID" value="GKT32191.1"/>
    <property type="molecule type" value="Genomic_DNA"/>
</dbReference>
<dbReference type="Proteomes" id="UP001057375">
    <property type="component" value="Unassembled WGS sequence"/>
</dbReference>
<comment type="subcellular location">
    <subcellularLocation>
        <location evidence="1">Nucleus</location>
        <location evidence="1">Nucleolus</location>
    </subcellularLocation>
</comment>
<protein>
    <submittedName>
        <fullName evidence="4">Exosome complex component Csl4 like protein</fullName>
    </submittedName>
</protein>
<evidence type="ECO:0000259" key="3">
    <source>
        <dbReference type="PROSITE" id="PS50126"/>
    </source>
</evidence>
<name>A0ABQ5KJU0_9EUKA</name>
<evidence type="ECO:0000256" key="2">
    <source>
        <dbReference type="ARBA" id="ARBA00022835"/>
    </source>
</evidence>